<reference evidence="4" key="1">
    <citation type="journal article" date="2014" name="Science">
        <title>Ancient hybridizations among the ancestral genomes of bread wheat.</title>
        <authorList>
            <consortium name="International Wheat Genome Sequencing Consortium,"/>
            <person name="Marcussen T."/>
            <person name="Sandve S.R."/>
            <person name="Heier L."/>
            <person name="Spannagl M."/>
            <person name="Pfeifer M."/>
            <person name="Jakobsen K.S."/>
            <person name="Wulff B.B."/>
            <person name="Steuernagel B."/>
            <person name="Mayer K.F."/>
            <person name="Olsen O.A."/>
        </authorList>
    </citation>
    <scope>NUCLEOTIDE SEQUENCE [LARGE SCALE GENOMIC DNA]</scope>
    <source>
        <strain evidence="4">cv. AL8/78</strain>
    </source>
</reference>
<feature type="region of interest" description="Disordered" evidence="1">
    <location>
        <begin position="48"/>
        <end position="67"/>
    </location>
</feature>
<evidence type="ECO:0008006" key="5">
    <source>
        <dbReference type="Google" id="ProtNLM"/>
    </source>
</evidence>
<reference evidence="3" key="3">
    <citation type="journal article" date="2017" name="Nature">
        <title>Genome sequence of the progenitor of the wheat D genome Aegilops tauschii.</title>
        <authorList>
            <person name="Luo M.C."/>
            <person name="Gu Y.Q."/>
            <person name="Puiu D."/>
            <person name="Wang H."/>
            <person name="Twardziok S.O."/>
            <person name="Deal K.R."/>
            <person name="Huo N."/>
            <person name="Zhu T."/>
            <person name="Wang L."/>
            <person name="Wang Y."/>
            <person name="McGuire P.E."/>
            <person name="Liu S."/>
            <person name="Long H."/>
            <person name="Ramasamy R.K."/>
            <person name="Rodriguez J.C."/>
            <person name="Van S.L."/>
            <person name="Yuan L."/>
            <person name="Wang Z."/>
            <person name="Xia Z."/>
            <person name="Xiao L."/>
            <person name="Anderson O.D."/>
            <person name="Ouyang S."/>
            <person name="Liang Y."/>
            <person name="Zimin A.V."/>
            <person name="Pertea G."/>
            <person name="Qi P."/>
            <person name="Bennetzen J.L."/>
            <person name="Dai X."/>
            <person name="Dawson M.W."/>
            <person name="Muller H.G."/>
            <person name="Kugler K."/>
            <person name="Rivarola-Duarte L."/>
            <person name="Spannagl M."/>
            <person name="Mayer K.F.X."/>
            <person name="Lu F.H."/>
            <person name="Bevan M.W."/>
            <person name="Leroy P."/>
            <person name="Li P."/>
            <person name="You F.M."/>
            <person name="Sun Q."/>
            <person name="Liu Z."/>
            <person name="Lyons E."/>
            <person name="Wicker T."/>
            <person name="Salzberg S.L."/>
            <person name="Devos K.M."/>
            <person name="Dvorak J."/>
        </authorList>
    </citation>
    <scope>NUCLEOTIDE SEQUENCE [LARGE SCALE GENOMIC DNA]</scope>
    <source>
        <strain evidence="3">cv. AL8/78</strain>
    </source>
</reference>
<dbReference type="AlphaFoldDB" id="A0A453QGH2"/>
<protein>
    <recommendedName>
        <fullName evidence="5">PH domain-containing protein</fullName>
    </recommendedName>
</protein>
<evidence type="ECO:0000313" key="3">
    <source>
        <dbReference type="EnsemblPlants" id="AET7Gv20109100.18"/>
    </source>
</evidence>
<dbReference type="EnsemblPlants" id="AET7Gv20109100.18">
    <property type="protein sequence ID" value="AET7Gv20109100.18"/>
    <property type="gene ID" value="AET7Gv20109100"/>
</dbReference>
<evidence type="ECO:0000313" key="4">
    <source>
        <dbReference type="Proteomes" id="UP000015105"/>
    </source>
</evidence>
<evidence type="ECO:0000256" key="1">
    <source>
        <dbReference type="SAM" id="MobiDB-lite"/>
    </source>
</evidence>
<keyword evidence="2" id="KW-0812">Transmembrane</keyword>
<name>A0A453QGH2_AEGTS</name>
<keyword evidence="2" id="KW-1133">Transmembrane helix</keyword>
<accession>A0A453QGH2</accession>
<dbReference type="Gramene" id="AET7Gv20109100.18">
    <property type="protein sequence ID" value="AET7Gv20109100.18"/>
    <property type="gene ID" value="AET7Gv20109100"/>
</dbReference>
<reference evidence="3" key="4">
    <citation type="submission" date="2019-03" db="UniProtKB">
        <authorList>
            <consortium name="EnsemblPlants"/>
        </authorList>
    </citation>
    <scope>IDENTIFICATION</scope>
</reference>
<reference evidence="3" key="5">
    <citation type="journal article" date="2021" name="G3 (Bethesda)">
        <title>Aegilops tauschii genome assembly Aet v5.0 features greater sequence contiguity and improved annotation.</title>
        <authorList>
            <person name="Wang L."/>
            <person name="Zhu T."/>
            <person name="Rodriguez J.C."/>
            <person name="Deal K.R."/>
            <person name="Dubcovsky J."/>
            <person name="McGuire P.E."/>
            <person name="Lux T."/>
            <person name="Spannagl M."/>
            <person name="Mayer K.F.X."/>
            <person name="Baldrich P."/>
            <person name="Meyers B.C."/>
            <person name="Huo N."/>
            <person name="Gu Y.Q."/>
            <person name="Zhou H."/>
            <person name="Devos K.M."/>
            <person name="Bennetzen J.L."/>
            <person name="Unver T."/>
            <person name="Budak H."/>
            <person name="Gulick P.J."/>
            <person name="Galiba G."/>
            <person name="Kalapos B."/>
            <person name="Nelson D.R."/>
            <person name="Li P."/>
            <person name="You F.M."/>
            <person name="Luo M.C."/>
            <person name="Dvorak J."/>
        </authorList>
    </citation>
    <scope>NUCLEOTIDE SEQUENCE [LARGE SCALE GENOMIC DNA]</scope>
    <source>
        <strain evidence="3">cv. AL8/78</strain>
    </source>
</reference>
<reference evidence="4" key="2">
    <citation type="journal article" date="2017" name="Nat. Plants">
        <title>The Aegilops tauschii genome reveals multiple impacts of transposons.</title>
        <authorList>
            <person name="Zhao G."/>
            <person name="Zou C."/>
            <person name="Li K."/>
            <person name="Wang K."/>
            <person name="Li T."/>
            <person name="Gao L."/>
            <person name="Zhang X."/>
            <person name="Wang H."/>
            <person name="Yang Z."/>
            <person name="Liu X."/>
            <person name="Jiang W."/>
            <person name="Mao L."/>
            <person name="Kong X."/>
            <person name="Jiao Y."/>
            <person name="Jia J."/>
        </authorList>
    </citation>
    <scope>NUCLEOTIDE SEQUENCE [LARGE SCALE GENOMIC DNA]</scope>
    <source>
        <strain evidence="4">cv. AL8/78</strain>
    </source>
</reference>
<sequence length="109" mass="12373">NQMGARNIEEALVWKKKIELLIDQQQDTMTAKNRKAFASLDFDMDLGGPLSFSDPDSGPEDEEEPRPMLLRRTTIGKGRRFGCTFSAKIYYFILMILTSKYAISSSRSS</sequence>
<organism evidence="3 4">
    <name type="scientific">Aegilops tauschii subsp. strangulata</name>
    <name type="common">Goatgrass</name>
    <dbReference type="NCBI Taxonomy" id="200361"/>
    <lineage>
        <taxon>Eukaryota</taxon>
        <taxon>Viridiplantae</taxon>
        <taxon>Streptophyta</taxon>
        <taxon>Embryophyta</taxon>
        <taxon>Tracheophyta</taxon>
        <taxon>Spermatophyta</taxon>
        <taxon>Magnoliopsida</taxon>
        <taxon>Liliopsida</taxon>
        <taxon>Poales</taxon>
        <taxon>Poaceae</taxon>
        <taxon>BOP clade</taxon>
        <taxon>Pooideae</taxon>
        <taxon>Triticodae</taxon>
        <taxon>Triticeae</taxon>
        <taxon>Triticinae</taxon>
        <taxon>Aegilops</taxon>
    </lineage>
</organism>
<keyword evidence="2" id="KW-0472">Membrane</keyword>
<evidence type="ECO:0000256" key="2">
    <source>
        <dbReference type="SAM" id="Phobius"/>
    </source>
</evidence>
<feature type="transmembrane region" description="Helical" evidence="2">
    <location>
        <begin position="81"/>
        <end position="103"/>
    </location>
</feature>
<proteinExistence type="predicted"/>
<keyword evidence="4" id="KW-1185">Reference proteome</keyword>
<dbReference type="Proteomes" id="UP000015105">
    <property type="component" value="Chromosome 7D"/>
</dbReference>